<evidence type="ECO:0000256" key="3">
    <source>
        <dbReference type="ARBA" id="ARBA00022692"/>
    </source>
</evidence>
<dbReference type="InterPro" id="IPR050250">
    <property type="entry name" value="Macrolide_Exporter_MacB"/>
</dbReference>
<feature type="transmembrane region" description="Helical" evidence="8">
    <location>
        <begin position="295"/>
        <end position="317"/>
    </location>
</feature>
<keyword evidence="4 8" id="KW-1133">Transmembrane helix</keyword>
<dbReference type="PANTHER" id="PTHR30572:SF4">
    <property type="entry name" value="ABC TRANSPORTER PERMEASE YTRF"/>
    <property type="match status" value="1"/>
</dbReference>
<evidence type="ECO:0000256" key="7">
    <source>
        <dbReference type="SAM" id="MobiDB-lite"/>
    </source>
</evidence>
<keyword evidence="2" id="KW-1003">Cell membrane</keyword>
<evidence type="ECO:0000256" key="6">
    <source>
        <dbReference type="ARBA" id="ARBA00038076"/>
    </source>
</evidence>
<feature type="domain" description="ABC3 transporter permease C-terminal" evidence="9">
    <location>
        <begin position="958"/>
        <end position="1077"/>
    </location>
</feature>
<name>A0ABP8PY86_9ACTN</name>
<keyword evidence="11" id="KW-1185">Reference proteome</keyword>
<evidence type="ECO:0000256" key="4">
    <source>
        <dbReference type="ARBA" id="ARBA00022989"/>
    </source>
</evidence>
<accession>A0ABP8PY86</accession>
<dbReference type="PANTHER" id="PTHR30572">
    <property type="entry name" value="MEMBRANE COMPONENT OF TRANSPORTER-RELATED"/>
    <property type="match status" value="1"/>
</dbReference>
<evidence type="ECO:0000256" key="1">
    <source>
        <dbReference type="ARBA" id="ARBA00004651"/>
    </source>
</evidence>
<evidence type="ECO:0000259" key="9">
    <source>
        <dbReference type="Pfam" id="PF02687"/>
    </source>
</evidence>
<sequence length="1090" mass="111506">MHRRGLVVRRALGHRLLVVAASATALFAVTVLAALGGYTASVTGEGLRATLAGATWDEAGTRITTSVAARDIPAEQRKVTAAVAKVYGRVPVAISLSARGDSYAVPGQEHSAHPQLTAFATYSGIEGHAHLTGGRWPTATTGHTVEAAVPVKAARAMRLHTGQVVTLHSRVGGPPVTVRITGQFTPGRADDYFWGGDKLVTTGVERLGYTTFGPLVVPPATFTTRFTTSVTARWLVLPSVREIRSGRLADVAARARALPATLGSGSGGSGYAVKSSVADLLTQVDRALLVSRSTLLIPALQLVVLAVYTLMLVARLLAEHRRLEITLMRARGASTRQIAALAVGEGLLLGLPAAVAAPFLAPLLVRAAMATPLFGTPGLRVDLAPTLLTWAIAVAGALVCVVAITLPPLRGIRRTYVATMAARGRGERRAMLQRAGADLALVVLAALAVWQLAHYGGPVTATAAAGAGIDPLIVAGPALALLAGGVVILRLVPVVSRAGERATTRGRGLAPALGTRQVSRRPLRTAGPALLLVMTVAVGVLSVVTGVTWRQSQIDQADFQAGTDLRIDAPSDQGSPAPPGQGGRYARLPGVTAVSPVLRDTASTGSTDVTLLAADAGALGRLMRTRAGLPPGVTWQAMSARLAATGTGLTGVPVPGRPSRLSVGLRFGPSGSADPASVSLVVSDALHTTYEIEMGAVPADGATHTKVIDLSALAGRDGVLSYPLAVRGLRFTYVRTRATPAARLAVTSLRPGTAGGFGPALRRPSGAHWSGQVTLSAGVGSAIGFGSGGLVTARLPATTDPTTPMPQVSGGVVLRAGPAAAGHTVARPGPIPAIVTRDLAARAHVTTGGRLDLTENGVDQPLTVAGIVAALPSTTPGAPAVLVDWTGLGDEALVNGLSVPPPTEWWLATRGADPAAAARVLGAHPSWTGTTVDRAALRHRLRDAPLGGALQGALILGFGAALVFAAIGFAVNTAVSARERAGEFAILRALGVRGRQVLGLVAVEQAFLVGMGLAGGLLLGIVVARLVVPHVVLTVSATAPYPPAQVILRWPVVLAMLAAIVVLLTAVLLLLVRSLRRGGPGQTLRLGEDR</sequence>
<evidence type="ECO:0000256" key="2">
    <source>
        <dbReference type="ARBA" id="ARBA00022475"/>
    </source>
</evidence>
<feature type="region of interest" description="Disordered" evidence="7">
    <location>
        <begin position="566"/>
        <end position="587"/>
    </location>
</feature>
<gene>
    <name evidence="10" type="ORF">GCM10023191_032260</name>
</gene>
<comment type="caution">
    <text evidence="10">The sequence shown here is derived from an EMBL/GenBank/DDBJ whole genome shotgun (WGS) entry which is preliminary data.</text>
</comment>
<feature type="transmembrane region" description="Helical" evidence="8">
    <location>
        <begin position="953"/>
        <end position="976"/>
    </location>
</feature>
<feature type="transmembrane region" description="Helical" evidence="8">
    <location>
        <begin position="338"/>
        <end position="363"/>
    </location>
</feature>
<feature type="transmembrane region" description="Helical" evidence="8">
    <location>
        <begin position="473"/>
        <end position="492"/>
    </location>
</feature>
<evidence type="ECO:0000256" key="8">
    <source>
        <dbReference type="SAM" id="Phobius"/>
    </source>
</evidence>
<feature type="transmembrane region" description="Helical" evidence="8">
    <location>
        <begin position="529"/>
        <end position="549"/>
    </location>
</feature>
<feature type="transmembrane region" description="Helical" evidence="8">
    <location>
        <begin position="1048"/>
        <end position="1072"/>
    </location>
</feature>
<keyword evidence="3 8" id="KW-0812">Transmembrane</keyword>
<feature type="transmembrane region" description="Helical" evidence="8">
    <location>
        <begin position="435"/>
        <end position="453"/>
    </location>
</feature>
<comment type="similarity">
    <text evidence="6">Belongs to the ABC-4 integral membrane protein family.</text>
</comment>
<reference evidence="11" key="1">
    <citation type="journal article" date="2019" name="Int. J. Syst. Evol. Microbiol.">
        <title>The Global Catalogue of Microorganisms (GCM) 10K type strain sequencing project: providing services to taxonomists for standard genome sequencing and annotation.</title>
        <authorList>
            <consortium name="The Broad Institute Genomics Platform"/>
            <consortium name="The Broad Institute Genome Sequencing Center for Infectious Disease"/>
            <person name="Wu L."/>
            <person name="Ma J."/>
        </authorList>
    </citation>
    <scope>NUCLEOTIDE SEQUENCE [LARGE SCALE GENOMIC DNA]</scope>
    <source>
        <strain evidence="11">JCM 17933</strain>
    </source>
</reference>
<evidence type="ECO:0000313" key="10">
    <source>
        <dbReference type="EMBL" id="GAA4493936.1"/>
    </source>
</evidence>
<keyword evidence="5 8" id="KW-0472">Membrane</keyword>
<proteinExistence type="inferred from homology"/>
<dbReference type="InterPro" id="IPR003838">
    <property type="entry name" value="ABC3_permease_C"/>
</dbReference>
<dbReference type="EMBL" id="BAABHF010000019">
    <property type="protein sequence ID" value="GAA4493936.1"/>
    <property type="molecule type" value="Genomic_DNA"/>
</dbReference>
<organism evidence="10 11">
    <name type="scientific">Actinoallomurus oryzae</name>
    <dbReference type="NCBI Taxonomy" id="502180"/>
    <lineage>
        <taxon>Bacteria</taxon>
        <taxon>Bacillati</taxon>
        <taxon>Actinomycetota</taxon>
        <taxon>Actinomycetes</taxon>
        <taxon>Streptosporangiales</taxon>
        <taxon>Thermomonosporaceae</taxon>
        <taxon>Actinoallomurus</taxon>
    </lineage>
</organism>
<feature type="domain" description="ABC3 transporter permease C-terminal" evidence="9">
    <location>
        <begin position="300"/>
        <end position="415"/>
    </location>
</feature>
<dbReference type="RefSeq" id="WP_345464050.1">
    <property type="nucleotide sequence ID" value="NZ_BAABHF010000019.1"/>
</dbReference>
<comment type="subcellular location">
    <subcellularLocation>
        <location evidence="1">Cell membrane</location>
        <topology evidence="1">Multi-pass membrane protein</topology>
    </subcellularLocation>
</comment>
<feature type="transmembrane region" description="Helical" evidence="8">
    <location>
        <begin position="383"/>
        <end position="406"/>
    </location>
</feature>
<feature type="transmembrane region" description="Helical" evidence="8">
    <location>
        <begin position="997"/>
        <end position="1028"/>
    </location>
</feature>
<evidence type="ECO:0000313" key="11">
    <source>
        <dbReference type="Proteomes" id="UP001500503"/>
    </source>
</evidence>
<protein>
    <submittedName>
        <fullName evidence="10">ABC transporter permease</fullName>
    </submittedName>
</protein>
<dbReference type="Pfam" id="PF02687">
    <property type="entry name" value="FtsX"/>
    <property type="match status" value="2"/>
</dbReference>
<dbReference type="Proteomes" id="UP001500503">
    <property type="component" value="Unassembled WGS sequence"/>
</dbReference>
<evidence type="ECO:0000256" key="5">
    <source>
        <dbReference type="ARBA" id="ARBA00023136"/>
    </source>
</evidence>